<evidence type="ECO:0000313" key="6">
    <source>
        <dbReference type="Proteomes" id="UP001597237"/>
    </source>
</evidence>
<sequence>MASAEQVFGAVAHASRRQILLTLHFRGGEMTAGDIAERFGCTWATTSRHLKVLRDAGLVSVVKRGRERIYVLEKNRLRSVVGDWLGWFDR</sequence>
<evidence type="ECO:0000256" key="1">
    <source>
        <dbReference type="ARBA" id="ARBA00023015"/>
    </source>
</evidence>
<dbReference type="InterPro" id="IPR051081">
    <property type="entry name" value="HTH_MetalResp_TranReg"/>
</dbReference>
<dbReference type="RefSeq" id="WP_377282453.1">
    <property type="nucleotide sequence ID" value="NZ_JBHRSI010000007.1"/>
</dbReference>
<organism evidence="5 6">
    <name type="scientific">Phenylobacterium terrae</name>
    <dbReference type="NCBI Taxonomy" id="2665495"/>
    <lineage>
        <taxon>Bacteria</taxon>
        <taxon>Pseudomonadati</taxon>
        <taxon>Pseudomonadota</taxon>
        <taxon>Alphaproteobacteria</taxon>
        <taxon>Caulobacterales</taxon>
        <taxon>Caulobacteraceae</taxon>
        <taxon>Phenylobacterium</taxon>
    </lineage>
</organism>
<evidence type="ECO:0000256" key="3">
    <source>
        <dbReference type="ARBA" id="ARBA00023163"/>
    </source>
</evidence>
<dbReference type="Gene3D" id="1.10.10.10">
    <property type="entry name" value="Winged helix-like DNA-binding domain superfamily/Winged helix DNA-binding domain"/>
    <property type="match status" value="1"/>
</dbReference>
<dbReference type="InterPro" id="IPR011991">
    <property type="entry name" value="ArsR-like_HTH"/>
</dbReference>
<dbReference type="InterPro" id="IPR012318">
    <property type="entry name" value="HTH_CRP"/>
</dbReference>
<keyword evidence="3" id="KW-0804">Transcription</keyword>
<evidence type="ECO:0000256" key="2">
    <source>
        <dbReference type="ARBA" id="ARBA00023125"/>
    </source>
</evidence>
<dbReference type="Proteomes" id="UP001597237">
    <property type="component" value="Unassembled WGS sequence"/>
</dbReference>
<dbReference type="InterPro" id="IPR001845">
    <property type="entry name" value="HTH_ArsR_DNA-bd_dom"/>
</dbReference>
<dbReference type="PROSITE" id="PS50987">
    <property type="entry name" value="HTH_ARSR_2"/>
    <property type="match status" value="1"/>
</dbReference>
<proteinExistence type="predicted"/>
<dbReference type="PRINTS" id="PR00778">
    <property type="entry name" value="HTHARSR"/>
</dbReference>
<evidence type="ECO:0000313" key="5">
    <source>
        <dbReference type="EMBL" id="MFD1783023.1"/>
    </source>
</evidence>
<keyword evidence="6" id="KW-1185">Reference proteome</keyword>
<dbReference type="CDD" id="cd00090">
    <property type="entry name" value="HTH_ARSR"/>
    <property type="match status" value="1"/>
</dbReference>
<dbReference type="SUPFAM" id="SSF46785">
    <property type="entry name" value="Winged helix' DNA-binding domain"/>
    <property type="match status" value="1"/>
</dbReference>
<feature type="domain" description="HTH arsR-type" evidence="4">
    <location>
        <begin position="1"/>
        <end position="90"/>
    </location>
</feature>
<dbReference type="EMBL" id="JBHUEY010000001">
    <property type="protein sequence ID" value="MFD1783023.1"/>
    <property type="molecule type" value="Genomic_DNA"/>
</dbReference>
<keyword evidence="2" id="KW-0238">DNA-binding</keyword>
<reference evidence="6" key="1">
    <citation type="journal article" date="2019" name="Int. J. Syst. Evol. Microbiol.">
        <title>The Global Catalogue of Microorganisms (GCM) 10K type strain sequencing project: providing services to taxonomists for standard genome sequencing and annotation.</title>
        <authorList>
            <consortium name="The Broad Institute Genomics Platform"/>
            <consortium name="The Broad Institute Genome Sequencing Center for Infectious Disease"/>
            <person name="Wu L."/>
            <person name="Ma J."/>
        </authorList>
    </citation>
    <scope>NUCLEOTIDE SEQUENCE [LARGE SCALE GENOMIC DNA]</scope>
    <source>
        <strain evidence="6">DFY28</strain>
    </source>
</reference>
<dbReference type="PANTHER" id="PTHR33154">
    <property type="entry name" value="TRANSCRIPTIONAL REGULATOR, ARSR FAMILY"/>
    <property type="match status" value="1"/>
</dbReference>
<dbReference type="PANTHER" id="PTHR33154:SF33">
    <property type="entry name" value="TRANSCRIPTIONAL REPRESSOR SDPR"/>
    <property type="match status" value="1"/>
</dbReference>
<dbReference type="Pfam" id="PF12840">
    <property type="entry name" value="HTH_20"/>
    <property type="match status" value="1"/>
</dbReference>
<evidence type="ECO:0000259" key="4">
    <source>
        <dbReference type="PROSITE" id="PS50987"/>
    </source>
</evidence>
<comment type="caution">
    <text evidence="5">The sequence shown here is derived from an EMBL/GenBank/DDBJ whole genome shotgun (WGS) entry which is preliminary data.</text>
</comment>
<dbReference type="InterPro" id="IPR036388">
    <property type="entry name" value="WH-like_DNA-bd_sf"/>
</dbReference>
<keyword evidence="1" id="KW-0805">Transcription regulation</keyword>
<dbReference type="NCBIfam" id="NF033788">
    <property type="entry name" value="HTH_metalloreg"/>
    <property type="match status" value="1"/>
</dbReference>
<dbReference type="SMART" id="SM00419">
    <property type="entry name" value="HTH_CRP"/>
    <property type="match status" value="1"/>
</dbReference>
<dbReference type="InterPro" id="IPR036390">
    <property type="entry name" value="WH_DNA-bd_sf"/>
</dbReference>
<protein>
    <submittedName>
        <fullName evidence="5">Metalloregulator ArsR/SmtB family transcription factor</fullName>
    </submittedName>
</protein>
<accession>A0ABW4MZU2</accession>
<gene>
    <name evidence="5" type="ORF">ACFSC0_06420</name>
</gene>
<name>A0ABW4MZU2_9CAUL</name>
<dbReference type="SMART" id="SM00418">
    <property type="entry name" value="HTH_ARSR"/>
    <property type="match status" value="1"/>
</dbReference>